<dbReference type="Proteomes" id="UP000428325">
    <property type="component" value="Chromosome"/>
</dbReference>
<reference evidence="1 2" key="1">
    <citation type="submission" date="2018-12" db="EMBL/GenBank/DDBJ databases">
        <title>Complete genome sequence of Haloplanus rallus MBLA0036.</title>
        <authorList>
            <person name="Nam Y.-d."/>
            <person name="Kang J."/>
            <person name="Chung W.-H."/>
            <person name="Park Y.S."/>
        </authorList>
    </citation>
    <scope>NUCLEOTIDE SEQUENCE [LARGE SCALE GENOMIC DNA]</scope>
    <source>
        <strain evidence="1 2">MBLA0036</strain>
    </source>
</reference>
<keyword evidence="1" id="KW-0547">Nucleotide-binding</keyword>
<evidence type="ECO:0000313" key="1">
    <source>
        <dbReference type="EMBL" id="QGX94998.1"/>
    </source>
</evidence>
<dbReference type="AlphaFoldDB" id="A0A6B9F3W8"/>
<accession>A0A6B9F3W8</accession>
<protein>
    <submittedName>
        <fullName evidence="1">ATP-binding protein</fullName>
    </submittedName>
</protein>
<keyword evidence="2" id="KW-1185">Reference proteome</keyword>
<name>A0A6B9F3W8_9EURY</name>
<evidence type="ECO:0000313" key="2">
    <source>
        <dbReference type="Proteomes" id="UP000428325"/>
    </source>
</evidence>
<dbReference type="SUPFAM" id="SSF52540">
    <property type="entry name" value="P-loop containing nucleoside triphosphate hydrolases"/>
    <property type="match status" value="1"/>
</dbReference>
<keyword evidence="1" id="KW-0067">ATP-binding</keyword>
<dbReference type="GO" id="GO:0005524">
    <property type="term" value="F:ATP binding"/>
    <property type="evidence" value="ECO:0007669"/>
    <property type="project" value="UniProtKB-KW"/>
</dbReference>
<dbReference type="KEGG" id="hra:EI982_09445"/>
<dbReference type="InterPro" id="IPR027417">
    <property type="entry name" value="P-loop_NTPase"/>
</dbReference>
<dbReference type="RefSeq" id="WP_157689454.1">
    <property type="nucleotide sequence ID" value="NZ_CP034345.1"/>
</dbReference>
<gene>
    <name evidence="1" type="ORF">EI982_09445</name>
</gene>
<organism evidence="1 2">
    <name type="scientific">Haloplanus rallus</name>
    <dbReference type="NCBI Taxonomy" id="1816183"/>
    <lineage>
        <taxon>Archaea</taxon>
        <taxon>Methanobacteriati</taxon>
        <taxon>Methanobacteriota</taxon>
        <taxon>Stenosarchaea group</taxon>
        <taxon>Halobacteria</taxon>
        <taxon>Halobacteriales</taxon>
        <taxon>Haloferacaceae</taxon>
        <taxon>Haloplanus</taxon>
    </lineage>
</organism>
<dbReference type="OrthoDB" id="285717at2157"/>
<dbReference type="EMBL" id="CP034345">
    <property type="protein sequence ID" value="QGX94998.1"/>
    <property type="molecule type" value="Genomic_DNA"/>
</dbReference>
<sequence>MTETPIYDTGIPWTDGYNMAVLGKTQTGKTSICRELQATSPRVSVWLNEAGIDRVDDVPGYTVQSIDGLREAFANNEFAIEWVSHDRQRDILELQKFLFGVADRADRELMMQVIVDEVQDVAPQDATSEDMEAVKTVRRFCKRGVKRNIKFVAITQDPTAYDKQALRQSEYRLIFDMANENRKSSVLRKMGFDWDAVDATPDRYTGVLHDDSGTVLDEDVKAEARFA</sequence>
<dbReference type="Gene3D" id="3.40.50.300">
    <property type="entry name" value="P-loop containing nucleotide triphosphate hydrolases"/>
    <property type="match status" value="1"/>
</dbReference>
<proteinExistence type="predicted"/>
<dbReference type="GeneID" id="43369760"/>